<evidence type="ECO:0000256" key="5">
    <source>
        <dbReference type="ARBA" id="ARBA00022692"/>
    </source>
</evidence>
<protein>
    <recommendedName>
        <fullName evidence="8">Glycosyltransferase family 92 protein</fullName>
        <ecNumber evidence="8">2.4.1.-</ecNumber>
    </recommendedName>
</protein>
<dbReference type="GO" id="GO:0005737">
    <property type="term" value="C:cytoplasm"/>
    <property type="evidence" value="ECO:0007669"/>
    <property type="project" value="TreeGrafter"/>
</dbReference>
<comment type="subcellular location">
    <subcellularLocation>
        <location evidence="1">Membrane</location>
        <topology evidence="1">Single-pass membrane protein</topology>
    </subcellularLocation>
</comment>
<keyword evidence="4 8" id="KW-0808">Transferase</keyword>
<evidence type="ECO:0000256" key="1">
    <source>
        <dbReference type="ARBA" id="ARBA00004167"/>
    </source>
</evidence>
<dbReference type="PANTHER" id="PTHR21461:SF69">
    <property type="entry name" value="GLYCOSYLTRANSFERASE FAMILY 92 PROTEIN"/>
    <property type="match status" value="1"/>
</dbReference>
<evidence type="ECO:0000256" key="8">
    <source>
        <dbReference type="RuleBase" id="RU366017"/>
    </source>
</evidence>
<gene>
    <name evidence="9" type="ORF">NMOB1V02_LOCUS9716</name>
</gene>
<keyword evidence="7" id="KW-0472">Membrane</keyword>
<dbReference type="AlphaFoldDB" id="A0A7R9BWR5"/>
<keyword evidence="6" id="KW-1133">Transmembrane helix</keyword>
<dbReference type="InterPro" id="IPR008166">
    <property type="entry name" value="Glyco_transf_92"/>
</dbReference>
<name>A0A7R9BWR5_9CRUS</name>
<evidence type="ECO:0000313" key="9">
    <source>
        <dbReference type="EMBL" id="CAD7282084.1"/>
    </source>
</evidence>
<proteinExistence type="inferred from homology"/>
<organism evidence="9">
    <name type="scientific">Notodromas monacha</name>
    <dbReference type="NCBI Taxonomy" id="399045"/>
    <lineage>
        <taxon>Eukaryota</taxon>
        <taxon>Metazoa</taxon>
        <taxon>Ecdysozoa</taxon>
        <taxon>Arthropoda</taxon>
        <taxon>Crustacea</taxon>
        <taxon>Oligostraca</taxon>
        <taxon>Ostracoda</taxon>
        <taxon>Podocopa</taxon>
        <taxon>Podocopida</taxon>
        <taxon>Cypridocopina</taxon>
        <taxon>Cypridoidea</taxon>
        <taxon>Cyprididae</taxon>
        <taxon>Notodromas</taxon>
    </lineage>
</organism>
<dbReference type="EMBL" id="OA885489">
    <property type="protein sequence ID" value="CAD7282084.1"/>
    <property type="molecule type" value="Genomic_DNA"/>
</dbReference>
<dbReference type="EMBL" id="CAJPEX010003452">
    <property type="protein sequence ID" value="CAG0922236.1"/>
    <property type="molecule type" value="Genomic_DNA"/>
</dbReference>
<dbReference type="Proteomes" id="UP000678499">
    <property type="component" value="Unassembled WGS sequence"/>
</dbReference>
<evidence type="ECO:0000256" key="6">
    <source>
        <dbReference type="ARBA" id="ARBA00022989"/>
    </source>
</evidence>
<sequence>MPNIFELAYDNLVWQKVKTSNGTFYLYSAYFDIRPLSPAPTLRILSMIDRAVPTVPTFCQIWFENSTKPVIANVSQYRILWERAWGTSNKNPFSIECKVPLVNNQTEVPVAVSVVENSCDKASNLVKVTHRTLEPGRNKSIAVCIKEMQFVHEEPGPGCDMMKRSPETQTRYYEAQGLLEVSRMTIPGSLPNSPILRHLFLEKNVQLGFIYEMVATNDCIYKSFYQQDLVLMIDLDDAIIPENGLTWREIIKNVTNGTGYSTISFINAFYPLNYPKPENWNPGFPGEFTMLNTVNRLANYSKPGIYVKSFFNTSDVLVGHSHRALGCIGSGCREKDVPVSAGTSHHYRNVWESEMRNQPSSDNTTVADYSLWKWKDELVKRATRAAKDLGHL</sequence>
<dbReference type="OrthoDB" id="6369239at2759"/>
<dbReference type="Pfam" id="PF01697">
    <property type="entry name" value="Glyco_transf_92"/>
    <property type="match status" value="1"/>
</dbReference>
<evidence type="ECO:0000256" key="4">
    <source>
        <dbReference type="ARBA" id="ARBA00022679"/>
    </source>
</evidence>
<evidence type="ECO:0000313" key="10">
    <source>
        <dbReference type="Proteomes" id="UP000678499"/>
    </source>
</evidence>
<evidence type="ECO:0000256" key="7">
    <source>
        <dbReference type="ARBA" id="ARBA00023136"/>
    </source>
</evidence>
<keyword evidence="10" id="KW-1185">Reference proteome</keyword>
<evidence type="ECO:0000256" key="2">
    <source>
        <dbReference type="ARBA" id="ARBA00007647"/>
    </source>
</evidence>
<comment type="similarity">
    <text evidence="2 8">Belongs to the glycosyltransferase 92 family.</text>
</comment>
<keyword evidence="3 8" id="KW-0328">Glycosyltransferase</keyword>
<dbReference type="GO" id="GO:0016020">
    <property type="term" value="C:membrane"/>
    <property type="evidence" value="ECO:0007669"/>
    <property type="project" value="UniProtKB-SubCell"/>
</dbReference>
<dbReference type="EC" id="2.4.1.-" evidence="8"/>
<dbReference type="GO" id="GO:0016757">
    <property type="term" value="F:glycosyltransferase activity"/>
    <property type="evidence" value="ECO:0007669"/>
    <property type="project" value="UniProtKB-UniRule"/>
</dbReference>
<reference evidence="9" key="1">
    <citation type="submission" date="2020-11" db="EMBL/GenBank/DDBJ databases">
        <authorList>
            <person name="Tran Van P."/>
        </authorList>
    </citation>
    <scope>NUCLEOTIDE SEQUENCE</scope>
</reference>
<evidence type="ECO:0000256" key="3">
    <source>
        <dbReference type="ARBA" id="ARBA00022676"/>
    </source>
</evidence>
<accession>A0A7R9BWR5</accession>
<dbReference type="PANTHER" id="PTHR21461">
    <property type="entry name" value="GLYCOSYLTRANSFERASE FAMILY 92 PROTEIN"/>
    <property type="match status" value="1"/>
</dbReference>
<keyword evidence="5" id="KW-0812">Transmembrane</keyword>